<comment type="caution">
    <text evidence="1">The sequence shown here is derived from an EMBL/GenBank/DDBJ whole genome shotgun (WGS) entry which is preliminary data.</text>
</comment>
<dbReference type="Proteomes" id="UP000033636">
    <property type="component" value="Unassembled WGS sequence"/>
</dbReference>
<evidence type="ECO:0000313" key="2">
    <source>
        <dbReference type="Proteomes" id="UP000033636"/>
    </source>
</evidence>
<dbReference type="EMBL" id="JZWT02000030">
    <property type="protein sequence ID" value="MFB6491355.1"/>
    <property type="molecule type" value="Genomic_DNA"/>
</dbReference>
<reference evidence="1" key="1">
    <citation type="submission" date="2024-07" db="EMBL/GenBank/DDBJ databases">
        <title>Metagenome and Metagenome-Assembled Genomes of Archaea from a hot spring from the geothermal field of Los Azufres, Mexico.</title>
        <authorList>
            <person name="Marin-Paredes R."/>
            <person name="Martinez-Romero E."/>
            <person name="Servin-Garciduenas L.E."/>
        </authorList>
    </citation>
    <scope>NUCLEOTIDE SEQUENCE</scope>
</reference>
<gene>
    <name evidence="1" type="ORF">TU35_009015</name>
</gene>
<proteinExistence type="predicted"/>
<accession>A0ACC6V2X2</accession>
<evidence type="ECO:0000313" key="1">
    <source>
        <dbReference type="EMBL" id="MFB6491355.1"/>
    </source>
</evidence>
<sequence length="91" mass="9704">MKKLTLSIRGDLAERAKTRARRLGSLSAVFEDFLGSFDGEHIADSLCRELGLNCDDALLAPGEVASRRPKALGGPAAEVVAELRRGRAGLL</sequence>
<protein>
    <submittedName>
        <fullName evidence="1">Uncharacterized protein</fullName>
    </submittedName>
</protein>
<organism evidence="1 2">
    <name type="scientific">Thermoproteus sp. AZ2</name>
    <dbReference type="NCBI Taxonomy" id="1609232"/>
    <lineage>
        <taxon>Archaea</taxon>
        <taxon>Thermoproteota</taxon>
        <taxon>Thermoprotei</taxon>
        <taxon>Thermoproteales</taxon>
        <taxon>Thermoproteaceae</taxon>
        <taxon>Thermoproteus</taxon>
    </lineage>
</organism>
<name>A0ACC6V2X2_9CREN</name>